<dbReference type="PROSITE" id="PS00330">
    <property type="entry name" value="HEMOLYSIN_CALCIUM"/>
    <property type="match status" value="2"/>
</dbReference>
<gene>
    <name evidence="3" type="ORF">FDP22_00990</name>
</gene>
<dbReference type="NCBIfam" id="NF033681">
    <property type="entry name" value="ExeM_NucH_DNase"/>
    <property type="match status" value="1"/>
</dbReference>
<evidence type="ECO:0000313" key="3">
    <source>
        <dbReference type="EMBL" id="QDL90492.1"/>
    </source>
</evidence>
<organism evidence="3 4">
    <name type="scientific">Paroceanicella profunda</name>
    <dbReference type="NCBI Taxonomy" id="2579971"/>
    <lineage>
        <taxon>Bacteria</taxon>
        <taxon>Pseudomonadati</taxon>
        <taxon>Pseudomonadota</taxon>
        <taxon>Alphaproteobacteria</taxon>
        <taxon>Rhodobacterales</taxon>
        <taxon>Paracoccaceae</taxon>
        <taxon>Paroceanicella</taxon>
    </lineage>
</organism>
<evidence type="ECO:0000259" key="2">
    <source>
        <dbReference type="PROSITE" id="PS51841"/>
    </source>
</evidence>
<dbReference type="GO" id="GO:0005509">
    <property type="term" value="F:calcium ion binding"/>
    <property type="evidence" value="ECO:0007669"/>
    <property type="project" value="InterPro"/>
</dbReference>
<dbReference type="InterPro" id="IPR011049">
    <property type="entry name" value="Serralysin-like_metalloprot_C"/>
</dbReference>
<dbReference type="GO" id="GO:0004519">
    <property type="term" value="F:endonuclease activity"/>
    <property type="evidence" value="ECO:0007669"/>
    <property type="project" value="UniProtKB-KW"/>
</dbReference>
<dbReference type="InterPro" id="IPR005135">
    <property type="entry name" value="Endo/exonuclease/phosphatase"/>
</dbReference>
<dbReference type="RefSeq" id="WP_138577146.1">
    <property type="nucleotide sequence ID" value="NZ_CP040818.1"/>
</dbReference>
<name>A0A5B8FVW3_9RHOB</name>
<dbReference type="InterPro" id="IPR001343">
    <property type="entry name" value="Hemolysn_Ca-bd"/>
</dbReference>
<protein>
    <submittedName>
        <fullName evidence="3">ExeM/NucH family extracellular endonuclease</fullName>
    </submittedName>
</protein>
<dbReference type="Pfam" id="PF03372">
    <property type="entry name" value="Exo_endo_phos"/>
    <property type="match status" value="1"/>
</dbReference>
<keyword evidence="4" id="KW-1185">Reference proteome</keyword>
<keyword evidence="3" id="KW-0378">Hydrolase</keyword>
<dbReference type="InterPro" id="IPR018511">
    <property type="entry name" value="Hemolysin-typ_Ca-bd_CS"/>
</dbReference>
<evidence type="ECO:0000256" key="1">
    <source>
        <dbReference type="SAM" id="MobiDB-lite"/>
    </source>
</evidence>
<dbReference type="Gene3D" id="2.150.10.10">
    <property type="entry name" value="Serralysin-like metalloprotease, C-terminal"/>
    <property type="match status" value="1"/>
</dbReference>
<accession>A0A5B8FVW3</accession>
<dbReference type="Pfam" id="PF00353">
    <property type="entry name" value="HemolysinCabind"/>
    <property type="match status" value="1"/>
</dbReference>
<keyword evidence="3" id="KW-0540">Nuclease</keyword>
<dbReference type="OrthoDB" id="9773411at2"/>
<dbReference type="Gene3D" id="3.60.10.10">
    <property type="entry name" value="Endonuclease/exonuclease/phosphatase"/>
    <property type="match status" value="1"/>
</dbReference>
<dbReference type="PANTHER" id="PTHR42834:SF1">
    <property type="entry name" value="ENDONUCLEASE_EXONUCLEASE_PHOSPHATASE FAMILY PROTEIN (AFU_ORTHOLOGUE AFUA_3G09210)"/>
    <property type="match status" value="1"/>
</dbReference>
<dbReference type="KEGG" id="ppru:FDP22_00990"/>
<dbReference type="SUPFAM" id="SSF51120">
    <property type="entry name" value="beta-Roll"/>
    <property type="match status" value="1"/>
</dbReference>
<feature type="region of interest" description="Disordered" evidence="1">
    <location>
        <begin position="335"/>
        <end position="376"/>
    </location>
</feature>
<dbReference type="SUPFAM" id="SSF56219">
    <property type="entry name" value="DNase I-like"/>
    <property type="match status" value="1"/>
</dbReference>
<dbReference type="CDD" id="cd10283">
    <property type="entry name" value="MnuA_DNase1-like"/>
    <property type="match status" value="1"/>
</dbReference>
<dbReference type="InterPro" id="IPR047971">
    <property type="entry name" value="ExeM-like"/>
</dbReference>
<dbReference type="PANTHER" id="PTHR42834">
    <property type="entry name" value="ENDONUCLEASE/EXONUCLEASE/PHOSPHATASE FAMILY PROTEIN (AFU_ORTHOLOGUE AFUA_3G09210)"/>
    <property type="match status" value="1"/>
</dbReference>
<evidence type="ECO:0000313" key="4">
    <source>
        <dbReference type="Proteomes" id="UP000305888"/>
    </source>
</evidence>
<feature type="domain" description="LTD" evidence="2">
    <location>
        <begin position="1"/>
        <end position="111"/>
    </location>
</feature>
<sequence length="1190" mass="123114">MASSDLIFSEYVEGSSSNKALEIYNGTGAAIDLAAAGYAIDIYFNGNTTATRFALTGTVAAGDVYVFAHASADPAILAEADQTTGSGLFNGDDAIVLVRGETVVDSIGQVGVDPGSEWGGDPLGTQDMTLRRDAGVLEGDTDPADAFDPTQGWTASATDDFSGLGSHDTTVPLMINEIQVSTSGSDWEFVELHGAAGASLDGWSLIGLDGDGADAGTIDLAIDLTGQSIGADGLFLAASPTAQSTYSVTADLGIADNSFENGTSSYFLVHGFTGAVGDDLDAQDDGALDSTPWDTLADSVALTDGGAGDATYAAAVIGPDGSFLPSGGFRDGDGGAWSETLLDFSTPDGTPGAPNPATEDPGDPDDPDTPAPTEPTLISAVQGAGAASPLEGQQVMLRAVVTGDFQNGDADDSRNLGGFYLQEEDADADGDARTSEGIFVYDGAFGTDVQVGDVVSVVGTVSEYFGLTELTALSSVTVESSGNALPTAAAIDLSTVGTMVDAGGDVVPDLEFAEGMLVSFTESLTITEMFNLDRFNEIRLVQGDRPMQYTQTHAPDAAGYAAYLEEVGQHSITYDDGLSVQNAPITNLDGFDPFTTATAPSMGDTIGTLTGVLDYQWGGESSSPTTWRVRATSDGENVFEDTNPADTSPQEVGGDLRIASLNVLNFFTTLDDGSLTANGQEPRGANTPEEYQRQLDKLVTTLVEMDADVVGLVEIENDPNSTPLATLVAALNAELGVGTYDYVNTGTLGGDAITGAFIYRTSAVETRGGFATLETEAFLDPLGTGSDLNRPALAQSFRDLETGKSFTAVVNHLKSKGSLSGDAADADQGDGAGNNNATRLAAALALADWLESAPTGEKSGRTIMLGDYNSYAMEDPVQALVDAGYVDLAREFIGEEAWSYVFDGYTGTLDYAFANERWASLVAGVTEWHVNSDEADALDYNTDYGRDPDIFDAASALRNSDHDPVIVGINLVADVRIAAPAEGGGYDRVDGFARFDRALAAAQDGWRVNVDDGAAIGDFGTANVTAEALIVRADAPVSGTLVLGAGVVEIRLRGESGIDVLGSEGANLVVGSHGDNVLEGGAGDDRLMGRDGADLLAGGAGFDILRGGDGADIFRLDLGAEIDVAADFDAGEGDRIDLTAFGYAGFEALQEDMAERHGNVVIATDSGEVLRLRDTALSDLHAEDFLFAIA</sequence>
<dbReference type="PRINTS" id="PR00313">
    <property type="entry name" value="CABNDNGRPT"/>
</dbReference>
<dbReference type="InterPro" id="IPR036691">
    <property type="entry name" value="Endo/exonu/phosph_ase_sf"/>
</dbReference>
<keyword evidence="3" id="KW-0255">Endonuclease</keyword>
<dbReference type="Proteomes" id="UP000305888">
    <property type="component" value="Chromosome"/>
</dbReference>
<dbReference type="PROSITE" id="PS51841">
    <property type="entry name" value="LTD"/>
    <property type="match status" value="1"/>
</dbReference>
<dbReference type="CDD" id="cd04486">
    <property type="entry name" value="YhcR_OBF_like"/>
    <property type="match status" value="1"/>
</dbReference>
<reference evidence="3 4" key="1">
    <citation type="submission" date="2019-06" db="EMBL/GenBank/DDBJ databases">
        <title>Genome sequence of Rhodobacteraceae bacterium D4M1.</title>
        <authorList>
            <person name="Cao J."/>
        </authorList>
    </citation>
    <scope>NUCLEOTIDE SEQUENCE [LARGE SCALE GENOMIC DNA]</scope>
    <source>
        <strain evidence="3 4">D4M1</strain>
    </source>
</reference>
<dbReference type="InterPro" id="IPR001322">
    <property type="entry name" value="Lamin_tail_dom"/>
</dbReference>
<proteinExistence type="predicted"/>
<dbReference type="EMBL" id="CP040818">
    <property type="protein sequence ID" value="QDL90492.1"/>
    <property type="molecule type" value="Genomic_DNA"/>
</dbReference>
<dbReference type="Pfam" id="PF00932">
    <property type="entry name" value="LTD"/>
    <property type="match status" value="1"/>
</dbReference>
<dbReference type="AlphaFoldDB" id="A0A5B8FVW3"/>